<evidence type="ECO:0008006" key="3">
    <source>
        <dbReference type="Google" id="ProtNLM"/>
    </source>
</evidence>
<evidence type="ECO:0000313" key="2">
    <source>
        <dbReference type="EMBL" id="GEW61404.1"/>
    </source>
</evidence>
<sequence>MDSEAVKDRAVESSKRPIEELESDKSRKQKLHENVQAKVAADDTTELKRCMEIVPEDDDEVTIKATPLSSKSPTILDYKIYKEGKKKYDVLSPGWEDVPIYKQYTTLNVERCEAPVSAVGIQGYYCLQQKLMLPRSKVTTTDRVSTAGWIKAKWLEEPCRDVHQVGDEREVEVLCTFNWPPSELITKDGVLPERAWSVCSAVQKGWSSRIVKGKVAQPQVNPDLTTVHVEQITPFR</sequence>
<comment type="caution">
    <text evidence="2">The sequence shown here is derived from an EMBL/GenBank/DDBJ whole genome shotgun (WGS) entry which is preliminary data.</text>
</comment>
<protein>
    <recommendedName>
        <fullName evidence="3">Reverse transcriptase domain-containing protein</fullName>
    </recommendedName>
</protein>
<feature type="region of interest" description="Disordered" evidence="1">
    <location>
        <begin position="1"/>
        <end position="39"/>
    </location>
</feature>
<dbReference type="AlphaFoldDB" id="A0A699GWQ6"/>
<accession>A0A699GWQ6</accession>
<organism evidence="2">
    <name type="scientific">Tanacetum cinerariifolium</name>
    <name type="common">Dalmatian daisy</name>
    <name type="synonym">Chrysanthemum cinerariifolium</name>
    <dbReference type="NCBI Taxonomy" id="118510"/>
    <lineage>
        <taxon>Eukaryota</taxon>
        <taxon>Viridiplantae</taxon>
        <taxon>Streptophyta</taxon>
        <taxon>Embryophyta</taxon>
        <taxon>Tracheophyta</taxon>
        <taxon>Spermatophyta</taxon>
        <taxon>Magnoliopsida</taxon>
        <taxon>eudicotyledons</taxon>
        <taxon>Gunneridae</taxon>
        <taxon>Pentapetalae</taxon>
        <taxon>asterids</taxon>
        <taxon>campanulids</taxon>
        <taxon>Asterales</taxon>
        <taxon>Asteraceae</taxon>
        <taxon>Asteroideae</taxon>
        <taxon>Anthemideae</taxon>
        <taxon>Anthemidinae</taxon>
        <taxon>Tanacetum</taxon>
    </lineage>
</organism>
<proteinExistence type="predicted"/>
<name>A0A699GWQ6_TANCI</name>
<gene>
    <name evidence="2" type="ORF">Tci_233380</name>
</gene>
<dbReference type="EMBL" id="BKCJ010065961">
    <property type="protein sequence ID" value="GEW61404.1"/>
    <property type="molecule type" value="Genomic_DNA"/>
</dbReference>
<evidence type="ECO:0000256" key="1">
    <source>
        <dbReference type="SAM" id="MobiDB-lite"/>
    </source>
</evidence>
<feature type="compositionally biased region" description="Basic and acidic residues" evidence="1">
    <location>
        <begin position="1"/>
        <end position="35"/>
    </location>
</feature>
<reference evidence="2" key="1">
    <citation type="journal article" date="2019" name="Sci. Rep.">
        <title>Draft genome of Tanacetum cinerariifolium, the natural source of mosquito coil.</title>
        <authorList>
            <person name="Yamashiro T."/>
            <person name="Shiraishi A."/>
            <person name="Satake H."/>
            <person name="Nakayama K."/>
        </authorList>
    </citation>
    <scope>NUCLEOTIDE SEQUENCE</scope>
</reference>